<sequence>MEKYDRRSFLSSRLVVVGRGRGRLLALIETNFGHIYSNKPLPHWQPPMNIVPIIEDHHRSICKYVPKLLGYFINSSNGLILCGRHPYQYHVLNPVTRKWVTLPRPSPVGPDGYKDKSIGLMCEENTSELAADYTVVRAAAHVEDNTMRIETYSSKTGKWVVKRLAADNLGLLRLCMPPVVANDAFHWYSGRNFGIIGIYYPKPDRDHVQVLELPGAVVWDENYVSRTITRSPADDALWYGVIDLNSLRFFMLSGYNGRIGYTSTTTIPGTEWVLMHSVGIDSLRKDAGLPPAARAERDRKTTAIYLESFIPWNPLVVVLRQGPRVFLYNLETRSIQLLQFHGRPHNYGRRFERLCPYIESSFSLFILPLILLSSSCM</sequence>
<comment type="caution">
    <text evidence="2">The sequence shown here is derived from an EMBL/GenBank/DDBJ whole genome shotgun (WGS) entry which is preliminary data.</text>
</comment>
<dbReference type="InterPro" id="IPR056592">
    <property type="entry name" value="Beta-prop_At3g26010-like"/>
</dbReference>
<accession>A0ABR0U5M0</accession>
<gene>
    <name evidence="2" type="ORF">DH2020_048484</name>
</gene>
<name>A0ABR0U5M0_REHGL</name>
<dbReference type="Proteomes" id="UP001318860">
    <property type="component" value="Unassembled WGS sequence"/>
</dbReference>
<keyword evidence="3" id="KW-1185">Reference proteome</keyword>
<organism evidence="2 3">
    <name type="scientific">Rehmannia glutinosa</name>
    <name type="common">Chinese foxglove</name>
    <dbReference type="NCBI Taxonomy" id="99300"/>
    <lineage>
        <taxon>Eukaryota</taxon>
        <taxon>Viridiplantae</taxon>
        <taxon>Streptophyta</taxon>
        <taxon>Embryophyta</taxon>
        <taxon>Tracheophyta</taxon>
        <taxon>Spermatophyta</taxon>
        <taxon>Magnoliopsida</taxon>
        <taxon>eudicotyledons</taxon>
        <taxon>Gunneridae</taxon>
        <taxon>Pentapetalae</taxon>
        <taxon>asterids</taxon>
        <taxon>lamiids</taxon>
        <taxon>Lamiales</taxon>
        <taxon>Orobanchaceae</taxon>
        <taxon>Rehmannieae</taxon>
        <taxon>Rehmannia</taxon>
    </lineage>
</organism>
<feature type="domain" description="F-box protein At3g26010-like beta-propeller" evidence="1">
    <location>
        <begin position="70"/>
        <end position="233"/>
    </location>
</feature>
<dbReference type="PANTHER" id="PTHR35546">
    <property type="entry name" value="F-BOX PROTEIN INTERACTION DOMAIN PROTEIN-RELATED"/>
    <property type="match status" value="1"/>
</dbReference>
<protein>
    <recommendedName>
        <fullName evidence="1">F-box protein At3g26010-like beta-propeller domain-containing protein</fullName>
    </recommendedName>
</protein>
<evidence type="ECO:0000313" key="2">
    <source>
        <dbReference type="EMBL" id="KAK6117769.1"/>
    </source>
</evidence>
<proteinExistence type="predicted"/>
<reference evidence="2 3" key="1">
    <citation type="journal article" date="2021" name="Comput. Struct. Biotechnol. J.">
        <title>De novo genome assembly of the potent medicinal plant Rehmannia glutinosa using nanopore technology.</title>
        <authorList>
            <person name="Ma L."/>
            <person name="Dong C."/>
            <person name="Song C."/>
            <person name="Wang X."/>
            <person name="Zheng X."/>
            <person name="Niu Y."/>
            <person name="Chen S."/>
            <person name="Feng W."/>
        </authorList>
    </citation>
    <scope>NUCLEOTIDE SEQUENCE [LARGE SCALE GENOMIC DNA]</scope>
    <source>
        <strain evidence="2">DH-2019</strain>
    </source>
</reference>
<dbReference type="Pfam" id="PF24750">
    <property type="entry name" value="b-prop_At3g26010-like"/>
    <property type="match status" value="1"/>
</dbReference>
<dbReference type="PANTHER" id="PTHR35546:SF25">
    <property type="entry name" value="F-BOX DOMAIN-CONTAINING PROTEIN"/>
    <property type="match status" value="1"/>
</dbReference>
<evidence type="ECO:0000313" key="3">
    <source>
        <dbReference type="Proteomes" id="UP001318860"/>
    </source>
</evidence>
<dbReference type="EMBL" id="JABTTQ020003415">
    <property type="protein sequence ID" value="KAK6117769.1"/>
    <property type="molecule type" value="Genomic_DNA"/>
</dbReference>
<evidence type="ECO:0000259" key="1">
    <source>
        <dbReference type="Pfam" id="PF24750"/>
    </source>
</evidence>
<dbReference type="InterPro" id="IPR055290">
    <property type="entry name" value="At3g26010-like"/>
</dbReference>